<name>A0ABD1ETP8_HYPHA</name>
<keyword evidence="2" id="KW-1185">Reference proteome</keyword>
<dbReference type="AlphaFoldDB" id="A0ABD1ETP8"/>
<evidence type="ECO:0000313" key="1">
    <source>
        <dbReference type="EMBL" id="KAL1501104.1"/>
    </source>
</evidence>
<organism evidence="1 2">
    <name type="scientific">Hypothenemus hampei</name>
    <name type="common">Coffee berry borer</name>
    <dbReference type="NCBI Taxonomy" id="57062"/>
    <lineage>
        <taxon>Eukaryota</taxon>
        <taxon>Metazoa</taxon>
        <taxon>Ecdysozoa</taxon>
        <taxon>Arthropoda</taxon>
        <taxon>Hexapoda</taxon>
        <taxon>Insecta</taxon>
        <taxon>Pterygota</taxon>
        <taxon>Neoptera</taxon>
        <taxon>Endopterygota</taxon>
        <taxon>Coleoptera</taxon>
        <taxon>Polyphaga</taxon>
        <taxon>Cucujiformia</taxon>
        <taxon>Curculionidae</taxon>
        <taxon>Scolytinae</taxon>
        <taxon>Hypothenemus</taxon>
    </lineage>
</organism>
<protein>
    <submittedName>
        <fullName evidence="1">Uncharacterized protein</fullName>
    </submittedName>
</protein>
<comment type="caution">
    <text evidence="1">The sequence shown here is derived from an EMBL/GenBank/DDBJ whole genome shotgun (WGS) entry which is preliminary data.</text>
</comment>
<reference evidence="1 2" key="1">
    <citation type="submission" date="2024-05" db="EMBL/GenBank/DDBJ databases">
        <title>Genetic variation in Jamaican populations of the coffee berry borer (Hypothenemus hampei).</title>
        <authorList>
            <person name="Errbii M."/>
            <person name="Myrie A."/>
        </authorList>
    </citation>
    <scope>NUCLEOTIDE SEQUENCE [LARGE SCALE GENOMIC DNA]</scope>
    <source>
        <strain evidence="1">JA-Hopewell-2020-01-JO</strain>
        <tissue evidence="1">Whole body</tissue>
    </source>
</reference>
<proteinExistence type="predicted"/>
<accession>A0ABD1ETP8</accession>
<dbReference type="EMBL" id="JBDJPC010000005">
    <property type="protein sequence ID" value="KAL1501104.1"/>
    <property type="molecule type" value="Genomic_DNA"/>
</dbReference>
<gene>
    <name evidence="1" type="ORF">ABEB36_006492</name>
</gene>
<evidence type="ECO:0000313" key="2">
    <source>
        <dbReference type="Proteomes" id="UP001566132"/>
    </source>
</evidence>
<dbReference type="Proteomes" id="UP001566132">
    <property type="component" value="Unassembled WGS sequence"/>
</dbReference>
<sequence>MNKYRLASRIWRLPVNYHRFFRALYTVDAIKPIVPDNLLENIKNSQSTFHILQMVNENYKEMNERHSVQALKMLFFLQKQENCTMSTKKLVSHPVFEKICRNIKKNSGIVDLNDAVDVLKSLSFLGIPSTSTITQVMLQIVRSNVNSLSIPQILFLDYLLTTFQVTPLVEAMKIALPMVFEIVLPTKLNDSSVTQMADCLKYAVFNNLSYSTIEFLTQKLDNFQEEFTGQVAVSILLSLCKLPRKEHYENLINKAATDLVVNIDNVPIIKLEICLNRLAHCYSKSYPFYYQEVLFDTCANYIIDHKIGYKRAITVARNMARMHHFHKKLLDYIAECVYKNGASIEKDPADIYSIAVYAILSDHRPTHWEDLKRWIMSCKDLATENRKEIIWIRFAAALCILDIYKIDVLCRALRPDYLEHLFTKNFSSDFDNYYGIWQCISTYKPDLVQLLPENINPKDLVLQRGNPNRFPLKGALEAGLGGEQFFLTNLYSKLGLVIDHAIIISNGYPVPLETQDIRYVEDIRLENALQHLVLIWLGTSEYYTTNTNILRAMPAKSLKILEETLKCSVIEVNFNNWLALDDHEKIPYLMRTINEKLLPLNVSIEYNKF</sequence>